<dbReference type="InterPro" id="IPR011009">
    <property type="entry name" value="Kinase-like_dom_sf"/>
</dbReference>
<organism evidence="2 3">
    <name type="scientific">Nocardioides mesophilus</name>
    <dbReference type="NCBI Taxonomy" id="433659"/>
    <lineage>
        <taxon>Bacteria</taxon>
        <taxon>Bacillati</taxon>
        <taxon>Actinomycetota</taxon>
        <taxon>Actinomycetes</taxon>
        <taxon>Propionibacteriales</taxon>
        <taxon>Nocardioidaceae</taxon>
        <taxon>Nocardioides</taxon>
    </lineage>
</organism>
<dbReference type="InterPro" id="IPR002575">
    <property type="entry name" value="Aminoglycoside_PTrfase"/>
</dbReference>
<dbReference type="Gene3D" id="3.90.1200.10">
    <property type="match status" value="1"/>
</dbReference>
<keyword evidence="2" id="KW-0808">Transferase</keyword>
<evidence type="ECO:0000313" key="2">
    <source>
        <dbReference type="EMBL" id="QNN51382.1"/>
    </source>
</evidence>
<dbReference type="Pfam" id="PF01636">
    <property type="entry name" value="APH"/>
    <property type="match status" value="1"/>
</dbReference>
<dbReference type="AlphaFoldDB" id="A0A7G9R707"/>
<accession>A0A7G9R707</accession>
<dbReference type="GO" id="GO:0016740">
    <property type="term" value="F:transferase activity"/>
    <property type="evidence" value="ECO:0007669"/>
    <property type="project" value="UniProtKB-KW"/>
</dbReference>
<proteinExistence type="predicted"/>
<dbReference type="SUPFAM" id="SSF56112">
    <property type="entry name" value="Protein kinase-like (PK-like)"/>
    <property type="match status" value="1"/>
</dbReference>
<name>A0A7G9R707_9ACTN</name>
<dbReference type="Proteomes" id="UP000515947">
    <property type="component" value="Chromosome"/>
</dbReference>
<dbReference type="EMBL" id="CP060713">
    <property type="protein sequence ID" value="QNN51382.1"/>
    <property type="molecule type" value="Genomic_DNA"/>
</dbReference>
<feature type="domain" description="Aminoglycoside phosphotransferase" evidence="1">
    <location>
        <begin position="30"/>
        <end position="260"/>
    </location>
</feature>
<dbReference type="KEGG" id="nmes:H9L09_12240"/>
<reference evidence="2 3" key="1">
    <citation type="submission" date="2020-08" db="EMBL/GenBank/DDBJ databases">
        <title>Genome sequence of Nocardioides mesophilus KACC 16243T.</title>
        <authorList>
            <person name="Hyun D.-W."/>
            <person name="Bae J.-W."/>
        </authorList>
    </citation>
    <scope>NUCLEOTIDE SEQUENCE [LARGE SCALE GENOMIC DNA]</scope>
    <source>
        <strain evidence="2 3">KACC 16243</strain>
    </source>
</reference>
<evidence type="ECO:0000259" key="1">
    <source>
        <dbReference type="Pfam" id="PF01636"/>
    </source>
</evidence>
<evidence type="ECO:0000313" key="3">
    <source>
        <dbReference type="Proteomes" id="UP000515947"/>
    </source>
</evidence>
<keyword evidence="3" id="KW-1185">Reference proteome</keyword>
<sequence length="313" mass="33577">MIDARFAGLPAEVLDGVAGVVGAEVTCLSRLPGGVNGGAMRVELAGRAHAVLKAVPRAYPSHLDETLRAQRVVEHMRRRGYPTPAWLGVGATATHVWHLMDYVDAAPASELTPSLMDQLMEIVELQAGQGSEPYDHWSYAWRVATGQESAVAGLDVNETPEQSHLRQSMAGLSGYSSSVSMLVERLWVACADVPPPRGAPDMVHADLATAGNVLVRDGAVVAVVDIGNAGSGTRAIDLTTLAWYTFQDPLLDGVRKRLWTKILYQVGWEGATVLAASQILHMLEIPIRHGGHDVVPGVVERGHRALDEVNALR</sequence>
<gene>
    <name evidence="2" type="ORF">H9L09_12240</name>
</gene>
<protein>
    <submittedName>
        <fullName evidence="2">Phosphotransferase</fullName>
    </submittedName>
</protein>